<keyword evidence="2" id="KW-1185">Reference proteome</keyword>
<dbReference type="EMBL" id="UYJE01009361">
    <property type="protein sequence ID" value="VDI72788.1"/>
    <property type="molecule type" value="Genomic_DNA"/>
</dbReference>
<name>A0A8B6H2I7_MYTGA</name>
<sequence length="346" mass="40961">MAEHYSRIVYAILFGNRQQETEVRMMTIQALKLVKLCKNQYESDDIFISDDNKKCPREFMDSMKYVAKYIMNKRSYNSYDQINYHEKDDKGTDPFKKKIHPTKKKKGKGIAERLNKKRYKVSLSAKPFNIEETTQKKNNEYDGNIVTRQEKPLSTDLFFSPSMRTKQNADDFLQEKPLSADIFFAPSVRTKQNADDILRQEQDIKIQAMTEEAERLETICKNQHFKQRHTIQDHSHCPPSFLQTMLHIEDYLYDLRINLDVIKREKIYSADRLSSVDGSMLTENKPNITDLNDPNRATKLAEKWCKIFDDEWTDALDSLEKKYSKKNHEQYVHHLFSLIEEAQRFI</sequence>
<reference evidence="1" key="1">
    <citation type="submission" date="2018-11" db="EMBL/GenBank/DDBJ databases">
        <authorList>
            <person name="Alioto T."/>
            <person name="Alioto T."/>
        </authorList>
    </citation>
    <scope>NUCLEOTIDE SEQUENCE</scope>
</reference>
<evidence type="ECO:0000313" key="1">
    <source>
        <dbReference type="EMBL" id="VDI72788.1"/>
    </source>
</evidence>
<dbReference type="Proteomes" id="UP000596742">
    <property type="component" value="Unassembled WGS sequence"/>
</dbReference>
<evidence type="ECO:0000313" key="2">
    <source>
        <dbReference type="Proteomes" id="UP000596742"/>
    </source>
</evidence>
<dbReference type="AlphaFoldDB" id="A0A8B6H2I7"/>
<accession>A0A8B6H2I7</accession>
<gene>
    <name evidence="1" type="ORF">MGAL_10B036105</name>
</gene>
<organism evidence="1 2">
    <name type="scientific">Mytilus galloprovincialis</name>
    <name type="common">Mediterranean mussel</name>
    <dbReference type="NCBI Taxonomy" id="29158"/>
    <lineage>
        <taxon>Eukaryota</taxon>
        <taxon>Metazoa</taxon>
        <taxon>Spiralia</taxon>
        <taxon>Lophotrochozoa</taxon>
        <taxon>Mollusca</taxon>
        <taxon>Bivalvia</taxon>
        <taxon>Autobranchia</taxon>
        <taxon>Pteriomorphia</taxon>
        <taxon>Mytilida</taxon>
        <taxon>Mytiloidea</taxon>
        <taxon>Mytilidae</taxon>
        <taxon>Mytilinae</taxon>
        <taxon>Mytilus</taxon>
    </lineage>
</organism>
<dbReference type="OrthoDB" id="6193803at2759"/>
<comment type="caution">
    <text evidence="1">The sequence shown here is derived from an EMBL/GenBank/DDBJ whole genome shotgun (WGS) entry which is preliminary data.</text>
</comment>
<protein>
    <submittedName>
        <fullName evidence="1">Uncharacterized protein</fullName>
    </submittedName>
</protein>
<proteinExistence type="predicted"/>